<gene>
    <name evidence="2" type="ORF">BF_0480</name>
</gene>
<evidence type="ECO:0000313" key="2">
    <source>
        <dbReference type="EMBL" id="AQW89005.1"/>
    </source>
</evidence>
<protein>
    <recommendedName>
        <fullName evidence="4">Lipoprotein</fullName>
    </recommendedName>
</protein>
<evidence type="ECO:0000256" key="1">
    <source>
        <dbReference type="SAM" id="MobiDB-lite"/>
    </source>
</evidence>
<evidence type="ECO:0008006" key="4">
    <source>
        <dbReference type="Google" id="ProtNLM"/>
    </source>
</evidence>
<dbReference type="PROSITE" id="PS51257">
    <property type="entry name" value="PROKAR_LIPOPROTEIN"/>
    <property type="match status" value="1"/>
</dbReference>
<dbReference type="EMBL" id="KY630187">
    <property type="protein sequence ID" value="AQW89005.1"/>
    <property type="molecule type" value="Genomic_DNA"/>
</dbReference>
<proteinExistence type="predicted"/>
<evidence type="ECO:0000313" key="3">
    <source>
        <dbReference type="Proteomes" id="UP000221837"/>
    </source>
</evidence>
<feature type="compositionally biased region" description="Polar residues" evidence="1">
    <location>
        <begin position="21"/>
        <end position="42"/>
    </location>
</feature>
<sequence>MKYILVLISALLITGCEPVSADNTSTNAPKQNNSKYDSNESNFDPVRLSENTVVLYGTSNNQVLLKRVEDVDGTCWVTLNTKNWDSSVSCVRKEHTQTETTAH</sequence>
<dbReference type="Proteomes" id="UP000221837">
    <property type="component" value="Genome"/>
</dbReference>
<accession>A0A1S6UB73</accession>
<keyword evidence="3" id="KW-1185">Reference proteome</keyword>
<feature type="region of interest" description="Disordered" evidence="1">
    <location>
        <begin position="18"/>
        <end position="43"/>
    </location>
</feature>
<reference evidence="2" key="1">
    <citation type="submission" date="2017-02" db="EMBL/GenBank/DDBJ databases">
        <title>Genome sequence of Serratia marcescens phage BF.</title>
        <authorList>
            <person name="Casey E."/>
            <person name="Fitzgerald B."/>
            <person name="Mahony J."/>
            <person name="Lugli G."/>
            <person name="Ventura M."/>
            <person name="van Sinderen D."/>
        </authorList>
    </citation>
    <scope>NUCLEOTIDE SEQUENCE [LARGE SCALE GENOMIC DNA]</scope>
</reference>
<name>A0A1S6UB73_9CAUD</name>
<dbReference type="OrthoDB" id="40407at10239"/>
<organism evidence="2 3">
    <name type="scientific">Serratia phage BF</name>
    <dbReference type="NCBI Taxonomy" id="1962671"/>
    <lineage>
        <taxon>Viruses</taxon>
        <taxon>Duplodnaviria</taxon>
        <taxon>Heunggongvirae</taxon>
        <taxon>Uroviricota</taxon>
        <taxon>Caudoviricetes</taxon>
        <taxon>Eneladusvirus</taxon>
        <taxon>Eneladusvirus BF</taxon>
    </lineage>
</organism>